<name>A0ABX3ZYE7_9RHOB</name>
<dbReference type="EMBL" id="NIPV01000004">
    <property type="protein sequence ID" value="OWJ79760.1"/>
    <property type="molecule type" value="Genomic_DNA"/>
</dbReference>
<keyword evidence="3" id="KW-1185">Reference proteome</keyword>
<evidence type="ECO:0000256" key="1">
    <source>
        <dbReference type="SAM" id="SignalP"/>
    </source>
</evidence>
<sequence>MMALPRHSRRAVLRPLLAGAAAAALFSAPLALPAHADTATRGAIIGTLGDETVRWFVDPEETHFWFLGEGEALPSFAGYAYSLPDGVGEIGFSLDLSNGAEELVLLRIRAPGGYRVLWQADGESDLLLRATYSQLPQNMASVMGDLRVTLDTVDEAGELLERGGGPELVISFTAQMAQHGH</sequence>
<feature type="chain" id="PRO_5046797378" evidence="1">
    <location>
        <begin position="37"/>
        <end position="181"/>
    </location>
</feature>
<organism evidence="2 3">
    <name type="scientific">Haematobacter missouriensis</name>
    <dbReference type="NCBI Taxonomy" id="366616"/>
    <lineage>
        <taxon>Bacteria</taxon>
        <taxon>Pseudomonadati</taxon>
        <taxon>Pseudomonadota</taxon>
        <taxon>Alphaproteobacteria</taxon>
        <taxon>Rhodobacterales</taxon>
        <taxon>Paracoccaceae</taxon>
        <taxon>Haematobacter</taxon>
    </lineage>
</organism>
<comment type="caution">
    <text evidence="2">The sequence shown here is derived from an EMBL/GenBank/DDBJ whole genome shotgun (WGS) entry which is preliminary data.</text>
</comment>
<dbReference type="InterPro" id="IPR006311">
    <property type="entry name" value="TAT_signal"/>
</dbReference>
<reference evidence="2 3" key="1">
    <citation type="submission" date="2016-11" db="EMBL/GenBank/DDBJ databases">
        <title>Comparison of Traditional DNA-DNA Hybridization with In Silico Genomic Analysis.</title>
        <authorList>
            <person name="Nicholson A.C."/>
            <person name="Sammons S."/>
            <person name="Humrighouse B.W."/>
            <person name="Graziano J."/>
            <person name="Lasker B."/>
            <person name="Whitney A.M."/>
            <person name="Mcquiston J.R."/>
        </authorList>
    </citation>
    <scope>NUCLEOTIDE SEQUENCE [LARGE SCALE GENOMIC DNA]</scope>
    <source>
        <strain evidence="2 3">H1892</strain>
    </source>
</reference>
<accession>A0ABX3ZYE7</accession>
<dbReference type="PROSITE" id="PS51318">
    <property type="entry name" value="TAT"/>
    <property type="match status" value="1"/>
</dbReference>
<evidence type="ECO:0000313" key="3">
    <source>
        <dbReference type="Proteomes" id="UP000214673"/>
    </source>
</evidence>
<gene>
    <name evidence="2" type="ORF">CDV53_00910</name>
</gene>
<protein>
    <submittedName>
        <fullName evidence="2">Uncharacterized protein</fullName>
    </submittedName>
</protein>
<dbReference type="Proteomes" id="UP000214673">
    <property type="component" value="Unassembled WGS sequence"/>
</dbReference>
<feature type="signal peptide" evidence="1">
    <location>
        <begin position="1"/>
        <end position="36"/>
    </location>
</feature>
<proteinExistence type="predicted"/>
<evidence type="ECO:0000313" key="2">
    <source>
        <dbReference type="EMBL" id="OWJ79760.1"/>
    </source>
</evidence>
<keyword evidence="1" id="KW-0732">Signal</keyword>